<dbReference type="RefSeq" id="XP_045269079.1">
    <property type="nucleotide sequence ID" value="XM_045413975.1"/>
</dbReference>
<evidence type="ECO:0000313" key="2">
    <source>
        <dbReference type="Proteomes" id="UP000613401"/>
    </source>
</evidence>
<accession>A0A8H4CTP2</accession>
<reference evidence="1" key="1">
    <citation type="journal article" date="2020" name="Phytopathology">
        <title>Genome sequence and comparative analysis of Colletotrichum gloeosporioides isolated from Liriodendron leaves.</title>
        <authorList>
            <person name="Fu F.F."/>
            <person name="Hao Z."/>
            <person name="Wang P."/>
            <person name="Lu Y."/>
            <person name="Xue L.J."/>
            <person name="Wei G."/>
            <person name="Tian Y."/>
            <person name="Baishi H."/>
            <person name="Xu H."/>
            <person name="Shi J."/>
            <person name="Cheng T."/>
            <person name="Wang G."/>
            <person name="Yi Y."/>
            <person name="Chen J."/>
        </authorList>
    </citation>
    <scope>NUCLEOTIDE SEQUENCE</scope>
    <source>
        <strain evidence="1">Lc1</strain>
    </source>
</reference>
<organism evidence="1 2">
    <name type="scientific">Colletotrichum gloeosporioides</name>
    <name type="common">Anthracnose fungus</name>
    <name type="synonym">Glomerella cingulata</name>
    <dbReference type="NCBI Taxonomy" id="474922"/>
    <lineage>
        <taxon>Eukaryota</taxon>
        <taxon>Fungi</taxon>
        <taxon>Dikarya</taxon>
        <taxon>Ascomycota</taxon>
        <taxon>Pezizomycotina</taxon>
        <taxon>Sordariomycetes</taxon>
        <taxon>Hypocreomycetidae</taxon>
        <taxon>Glomerellales</taxon>
        <taxon>Glomerellaceae</taxon>
        <taxon>Colletotrichum</taxon>
        <taxon>Colletotrichum gloeosporioides species complex</taxon>
    </lineage>
</organism>
<sequence length="81" mass="9387">MTTQAPAVHRCVHCSREFNRSEHLTQRRSHINALFARMPLPDETCSVGMSLRPIAADSLHEKLPKQIKISRQKDQHRTWSL</sequence>
<evidence type="ECO:0000313" key="1">
    <source>
        <dbReference type="EMBL" id="KAF3809920.1"/>
    </source>
</evidence>
<dbReference type="EMBL" id="WVTB01000014">
    <property type="protein sequence ID" value="KAF3809920.1"/>
    <property type="molecule type" value="Genomic_DNA"/>
</dbReference>
<keyword evidence="2" id="KW-1185">Reference proteome</keyword>
<name>A0A8H4CTP2_COLGL</name>
<comment type="caution">
    <text evidence="1">The sequence shown here is derived from an EMBL/GenBank/DDBJ whole genome shotgun (WGS) entry which is preliminary data.</text>
</comment>
<proteinExistence type="predicted"/>
<dbReference type="GeneID" id="69021249"/>
<dbReference type="AlphaFoldDB" id="A0A8H4CTP2"/>
<evidence type="ECO:0008006" key="3">
    <source>
        <dbReference type="Google" id="ProtNLM"/>
    </source>
</evidence>
<dbReference type="Proteomes" id="UP000613401">
    <property type="component" value="Unassembled WGS sequence"/>
</dbReference>
<protein>
    <recommendedName>
        <fullName evidence="3">C2H2-type domain-containing protein</fullName>
    </recommendedName>
</protein>
<gene>
    <name evidence="1" type="ORF">GCG54_00014134</name>
</gene>
<reference evidence="1" key="2">
    <citation type="submission" date="2020-03" db="EMBL/GenBank/DDBJ databases">
        <authorList>
            <person name="Fu F.-F."/>
            <person name="Chen J."/>
        </authorList>
    </citation>
    <scope>NUCLEOTIDE SEQUENCE</scope>
    <source>
        <strain evidence="1">Lc1</strain>
    </source>
</reference>